<evidence type="ECO:0008006" key="8">
    <source>
        <dbReference type="Google" id="ProtNLM"/>
    </source>
</evidence>
<organism evidence="6 7">
    <name type="scientific">Subtercola boreus</name>
    <dbReference type="NCBI Taxonomy" id="120213"/>
    <lineage>
        <taxon>Bacteria</taxon>
        <taxon>Bacillati</taxon>
        <taxon>Actinomycetota</taxon>
        <taxon>Actinomycetes</taxon>
        <taxon>Micrococcales</taxon>
        <taxon>Microbacteriaceae</taxon>
        <taxon>Subtercola</taxon>
    </lineage>
</organism>
<keyword evidence="2" id="KW-1133">Transmembrane helix</keyword>
<dbReference type="InterPro" id="IPR046450">
    <property type="entry name" value="PA_dom_sf"/>
</dbReference>
<evidence type="ECO:0000313" key="7">
    <source>
        <dbReference type="Proteomes" id="UP000256486"/>
    </source>
</evidence>
<dbReference type="PANTHER" id="PTHR12147">
    <property type="entry name" value="METALLOPEPTIDASE M28 FAMILY MEMBER"/>
    <property type="match status" value="1"/>
</dbReference>
<feature type="compositionally biased region" description="Pro residues" evidence="1">
    <location>
        <begin position="486"/>
        <end position="506"/>
    </location>
</feature>
<dbReference type="Pfam" id="PF04389">
    <property type="entry name" value="Peptidase_M28"/>
    <property type="match status" value="1"/>
</dbReference>
<feature type="compositionally biased region" description="Low complexity" evidence="1">
    <location>
        <begin position="507"/>
        <end position="526"/>
    </location>
</feature>
<dbReference type="InterPro" id="IPR003137">
    <property type="entry name" value="PA_domain"/>
</dbReference>
<dbReference type="SUPFAM" id="SSF53187">
    <property type="entry name" value="Zn-dependent exopeptidases"/>
    <property type="match status" value="1"/>
</dbReference>
<dbReference type="InterPro" id="IPR007484">
    <property type="entry name" value="Peptidase_M28"/>
</dbReference>
<feature type="domain" description="PA" evidence="4">
    <location>
        <begin position="145"/>
        <end position="223"/>
    </location>
</feature>
<evidence type="ECO:0000259" key="5">
    <source>
        <dbReference type="Pfam" id="PF04389"/>
    </source>
</evidence>
<comment type="caution">
    <text evidence="6">The sequence shown here is derived from an EMBL/GenBank/DDBJ whole genome shotgun (WGS) entry which is preliminary data.</text>
</comment>
<evidence type="ECO:0000256" key="1">
    <source>
        <dbReference type="SAM" id="MobiDB-lite"/>
    </source>
</evidence>
<dbReference type="EMBL" id="NBWZ01000001">
    <property type="protein sequence ID" value="RFA10658.1"/>
    <property type="molecule type" value="Genomic_DNA"/>
</dbReference>
<evidence type="ECO:0000313" key="6">
    <source>
        <dbReference type="EMBL" id="RFA10658.1"/>
    </source>
</evidence>
<sequence>MVHRTLRNVIASSIGVGVLVVGAGAFGSSAAAAVDPVDLKNRVTVDGIMTHLAALQAIADENDGNRAIGTPGYEASAEYIEGVLAAAGYETTRQPFQTSVQTIFDYSLAVTADGDALPVVGIPMEFTGSTPAEGLTDLPAIAPAAVNGCSADDWAGIDASGSVAIVSRGVCPFADKAIAAGAAGASAILIYNNTEGDLSGTLGATTVGAVPSVGVTAAEGASILTALAAGPVTVSLQLDQETKTVDTFNVLAETSTGRDDNTVMVGAHLDSVPAGPGINDNGSGSATILETAVQLAASGPLNNQVRFAWWGAEEVGLVGSTFYVDDLVENNPDELDEIATYLNFDMVASPNYVISVYDADQSTFEAPVEVPEGSIATEAAFTDYFDASSQPWIDTAFDGRSDYEAFIANDIPASGLFTGADEIKTPEQVALFGGIAGEAQDQNYHQAGDNLENINTEALGIMAGAIGSVVGSLANDTSAINGVVPPVEPTPVPTPTPTSTPVPTGAPVPTASPTAVPAPTSSATAAPVPPADPGSGSGGSLANTGSADVIAAALPFGVLLFSVGLAVALLASRRRARPTGGSGD</sequence>
<proteinExistence type="predicted"/>
<evidence type="ECO:0000256" key="3">
    <source>
        <dbReference type="SAM" id="SignalP"/>
    </source>
</evidence>
<dbReference type="InterPro" id="IPR045175">
    <property type="entry name" value="M28_fam"/>
</dbReference>
<dbReference type="SUPFAM" id="SSF52025">
    <property type="entry name" value="PA domain"/>
    <property type="match status" value="1"/>
</dbReference>
<dbReference type="PANTHER" id="PTHR12147:SF26">
    <property type="entry name" value="PEPTIDASE M28 DOMAIN-CONTAINING PROTEIN"/>
    <property type="match status" value="1"/>
</dbReference>
<dbReference type="GO" id="GO:0008235">
    <property type="term" value="F:metalloexopeptidase activity"/>
    <property type="evidence" value="ECO:0007669"/>
    <property type="project" value="InterPro"/>
</dbReference>
<protein>
    <recommendedName>
        <fullName evidence="8">Peptidase M28</fullName>
    </recommendedName>
</protein>
<evidence type="ECO:0000256" key="2">
    <source>
        <dbReference type="SAM" id="Phobius"/>
    </source>
</evidence>
<reference evidence="6 7" key="1">
    <citation type="submission" date="2017-04" db="EMBL/GenBank/DDBJ databases">
        <title>Comparative genome analysis of Subtercola boreus.</title>
        <authorList>
            <person name="Cho Y.-J."/>
            <person name="Cho A."/>
            <person name="Kim O.-S."/>
            <person name="Lee J.-I."/>
        </authorList>
    </citation>
    <scope>NUCLEOTIDE SEQUENCE [LARGE SCALE GENOMIC DNA]</scope>
    <source>
        <strain evidence="6 7">K300</strain>
    </source>
</reference>
<accession>A0A3E0VMH2</accession>
<evidence type="ECO:0000259" key="4">
    <source>
        <dbReference type="Pfam" id="PF02225"/>
    </source>
</evidence>
<feature type="region of interest" description="Disordered" evidence="1">
    <location>
        <begin position="484"/>
        <end position="540"/>
    </location>
</feature>
<feature type="transmembrane region" description="Helical" evidence="2">
    <location>
        <begin position="549"/>
        <end position="571"/>
    </location>
</feature>
<keyword evidence="2" id="KW-0812">Transmembrane</keyword>
<dbReference type="Proteomes" id="UP000256486">
    <property type="component" value="Unassembled WGS sequence"/>
</dbReference>
<dbReference type="GO" id="GO:0006508">
    <property type="term" value="P:proteolysis"/>
    <property type="evidence" value="ECO:0007669"/>
    <property type="project" value="InterPro"/>
</dbReference>
<feature type="domain" description="Peptidase M28" evidence="5">
    <location>
        <begin position="249"/>
        <end position="466"/>
    </location>
</feature>
<feature type="chain" id="PRO_5039215212" description="Peptidase M28" evidence="3">
    <location>
        <begin position="34"/>
        <end position="584"/>
    </location>
</feature>
<dbReference type="Gene3D" id="3.40.630.10">
    <property type="entry name" value="Zn peptidases"/>
    <property type="match status" value="1"/>
</dbReference>
<keyword evidence="7" id="KW-1185">Reference proteome</keyword>
<keyword evidence="3" id="KW-0732">Signal</keyword>
<name>A0A3E0VMH2_9MICO</name>
<feature type="signal peptide" evidence="3">
    <location>
        <begin position="1"/>
        <end position="33"/>
    </location>
</feature>
<keyword evidence="2" id="KW-0472">Membrane</keyword>
<dbReference type="RefSeq" id="WP_116416031.1">
    <property type="nucleotide sequence ID" value="NZ_NBWZ01000001.1"/>
</dbReference>
<dbReference type="AlphaFoldDB" id="A0A3E0VMH2"/>
<gene>
    <name evidence="6" type="ORF">B7R54_16680</name>
</gene>
<dbReference type="OrthoDB" id="345880at2"/>
<dbReference type="Gene3D" id="3.50.30.30">
    <property type="match status" value="1"/>
</dbReference>
<dbReference type="Pfam" id="PF02225">
    <property type="entry name" value="PA"/>
    <property type="match status" value="1"/>
</dbReference>